<dbReference type="PANTHER" id="PTHR11280">
    <property type="entry name" value="GLUCOSAMINE-6-PHOSPHATE ISOMERASE"/>
    <property type="match status" value="1"/>
</dbReference>
<dbReference type="Proteomes" id="UP000316598">
    <property type="component" value="Unassembled WGS sequence"/>
</dbReference>
<dbReference type="GO" id="GO:0006043">
    <property type="term" value="P:glucosamine catabolic process"/>
    <property type="evidence" value="ECO:0007669"/>
    <property type="project" value="TreeGrafter"/>
</dbReference>
<dbReference type="OrthoDB" id="9791139at2"/>
<keyword evidence="2" id="KW-0378">Hydrolase</keyword>
<dbReference type="Pfam" id="PF01182">
    <property type="entry name" value="Glucosamine_iso"/>
    <property type="match status" value="1"/>
</dbReference>
<dbReference type="GO" id="GO:0005975">
    <property type="term" value="P:carbohydrate metabolic process"/>
    <property type="evidence" value="ECO:0007669"/>
    <property type="project" value="InterPro"/>
</dbReference>
<evidence type="ECO:0000313" key="3">
    <source>
        <dbReference type="Proteomes" id="UP000316598"/>
    </source>
</evidence>
<organism evidence="2 3">
    <name type="scientific">Rubripirellula amarantea</name>
    <dbReference type="NCBI Taxonomy" id="2527999"/>
    <lineage>
        <taxon>Bacteria</taxon>
        <taxon>Pseudomonadati</taxon>
        <taxon>Planctomycetota</taxon>
        <taxon>Planctomycetia</taxon>
        <taxon>Pirellulales</taxon>
        <taxon>Pirellulaceae</taxon>
        <taxon>Rubripirellula</taxon>
    </lineage>
</organism>
<name>A0A5C5WWK6_9BACT</name>
<sequence length="243" mass="26572">MGRWVATQAAEQLIQKIADQGHANIVIATGSSQFEVLSELAKQPGIDWSKVTGFHLDEYVGLSIEHPASFCRYLKERFVNKVPLNAFHYLQGDGDIQEVISKTSELITQTKIDLALVGIGENGHLAFNDPPADFDTDAPYLVVELDEACRQQQVGEGWFATLDDVPTQAITMSIKQIMKAETIFCSVPDERKAKAVADTVQGEISSMVPASILRQHNDATLIVDETAASRLDLATRQSAEAVS</sequence>
<dbReference type="InterPro" id="IPR037171">
    <property type="entry name" value="NagB/RpiA_transferase-like"/>
</dbReference>
<dbReference type="GO" id="GO:0042802">
    <property type="term" value="F:identical protein binding"/>
    <property type="evidence" value="ECO:0007669"/>
    <property type="project" value="TreeGrafter"/>
</dbReference>
<dbReference type="AlphaFoldDB" id="A0A5C5WWK6"/>
<dbReference type="InterPro" id="IPR006148">
    <property type="entry name" value="Glc/Gal-6P_isomerase"/>
</dbReference>
<reference evidence="2 3" key="1">
    <citation type="submission" date="2019-02" db="EMBL/GenBank/DDBJ databases">
        <title>Deep-cultivation of Planctomycetes and their phenomic and genomic characterization uncovers novel biology.</title>
        <authorList>
            <person name="Wiegand S."/>
            <person name="Jogler M."/>
            <person name="Boedeker C."/>
            <person name="Pinto D."/>
            <person name="Vollmers J."/>
            <person name="Rivas-Marin E."/>
            <person name="Kohn T."/>
            <person name="Peeters S.H."/>
            <person name="Heuer A."/>
            <person name="Rast P."/>
            <person name="Oberbeckmann S."/>
            <person name="Bunk B."/>
            <person name="Jeske O."/>
            <person name="Meyerdierks A."/>
            <person name="Storesund J.E."/>
            <person name="Kallscheuer N."/>
            <person name="Luecker S."/>
            <person name="Lage O.M."/>
            <person name="Pohl T."/>
            <person name="Merkel B.J."/>
            <person name="Hornburger P."/>
            <person name="Mueller R.-W."/>
            <person name="Bruemmer F."/>
            <person name="Labrenz M."/>
            <person name="Spormann A.M."/>
            <person name="Op Den Camp H."/>
            <person name="Overmann J."/>
            <person name="Amann R."/>
            <person name="Jetten M.S.M."/>
            <person name="Mascher T."/>
            <person name="Medema M.H."/>
            <person name="Devos D.P."/>
            <person name="Kaster A.-K."/>
            <person name="Ovreas L."/>
            <person name="Rohde M."/>
            <person name="Galperin M.Y."/>
            <person name="Jogler C."/>
        </authorList>
    </citation>
    <scope>NUCLEOTIDE SEQUENCE [LARGE SCALE GENOMIC DNA]</scope>
    <source>
        <strain evidence="2 3">Pla22</strain>
    </source>
</reference>
<dbReference type="SUPFAM" id="SSF100950">
    <property type="entry name" value="NagB/RpiA/CoA transferase-like"/>
    <property type="match status" value="1"/>
</dbReference>
<dbReference type="PANTHER" id="PTHR11280:SF6">
    <property type="entry name" value="GLUCOSAMINE-6-PHOSPHATE ISOMERASE NAGB"/>
    <property type="match status" value="1"/>
</dbReference>
<accession>A0A5C5WWK6</accession>
<dbReference type="Gene3D" id="3.40.50.1360">
    <property type="match status" value="1"/>
</dbReference>
<dbReference type="EMBL" id="SJPI01000001">
    <property type="protein sequence ID" value="TWT54363.1"/>
    <property type="molecule type" value="Genomic_DNA"/>
</dbReference>
<evidence type="ECO:0000259" key="1">
    <source>
        <dbReference type="Pfam" id="PF01182"/>
    </source>
</evidence>
<dbReference type="GO" id="GO:0004342">
    <property type="term" value="F:glucosamine-6-phosphate deaminase activity"/>
    <property type="evidence" value="ECO:0007669"/>
    <property type="project" value="UniProtKB-EC"/>
</dbReference>
<protein>
    <submittedName>
        <fullName evidence="2">Glucosamine-6-phosphate deaminase</fullName>
        <ecNumber evidence="2">3.5.99.6</ecNumber>
    </submittedName>
</protein>
<dbReference type="GO" id="GO:0006046">
    <property type="term" value="P:N-acetylglucosamine catabolic process"/>
    <property type="evidence" value="ECO:0007669"/>
    <property type="project" value="TreeGrafter"/>
</dbReference>
<dbReference type="CDD" id="cd01399">
    <property type="entry name" value="GlcN6P_deaminase"/>
    <property type="match status" value="1"/>
</dbReference>
<comment type="caution">
    <text evidence="2">The sequence shown here is derived from an EMBL/GenBank/DDBJ whole genome shotgun (WGS) entry which is preliminary data.</text>
</comment>
<dbReference type="InterPro" id="IPR004547">
    <property type="entry name" value="Glucosamine6P_isomerase"/>
</dbReference>
<gene>
    <name evidence="2" type="primary">nagB_2</name>
    <name evidence="2" type="ORF">Pla22_20100</name>
</gene>
<dbReference type="GO" id="GO:0005737">
    <property type="term" value="C:cytoplasm"/>
    <property type="evidence" value="ECO:0007669"/>
    <property type="project" value="TreeGrafter"/>
</dbReference>
<proteinExistence type="predicted"/>
<dbReference type="EC" id="3.5.99.6" evidence="2"/>
<feature type="domain" description="Glucosamine/galactosamine-6-phosphate isomerase" evidence="1">
    <location>
        <begin position="5"/>
        <end position="220"/>
    </location>
</feature>
<keyword evidence="3" id="KW-1185">Reference proteome</keyword>
<evidence type="ECO:0000313" key="2">
    <source>
        <dbReference type="EMBL" id="TWT54363.1"/>
    </source>
</evidence>
<dbReference type="GO" id="GO:0019262">
    <property type="term" value="P:N-acetylneuraminate catabolic process"/>
    <property type="evidence" value="ECO:0007669"/>
    <property type="project" value="TreeGrafter"/>
</dbReference>